<feature type="region of interest" description="Disordered" evidence="1">
    <location>
        <begin position="15"/>
        <end position="36"/>
    </location>
</feature>
<organism evidence="2">
    <name type="scientific">marine sediment metagenome</name>
    <dbReference type="NCBI Taxonomy" id="412755"/>
    <lineage>
        <taxon>unclassified sequences</taxon>
        <taxon>metagenomes</taxon>
        <taxon>ecological metagenomes</taxon>
    </lineage>
</organism>
<dbReference type="AlphaFoldDB" id="X0XPX0"/>
<protein>
    <submittedName>
        <fullName evidence="2">Uncharacterized protein</fullName>
    </submittedName>
</protein>
<comment type="caution">
    <text evidence="2">The sequence shown here is derived from an EMBL/GenBank/DDBJ whole genome shotgun (WGS) entry which is preliminary data.</text>
</comment>
<evidence type="ECO:0000313" key="2">
    <source>
        <dbReference type="EMBL" id="GAG37372.1"/>
    </source>
</evidence>
<gene>
    <name evidence="2" type="ORF">S01H1_67284</name>
</gene>
<feature type="non-terminal residue" evidence="2">
    <location>
        <position position="1"/>
    </location>
</feature>
<name>X0XPX0_9ZZZZ</name>
<evidence type="ECO:0000256" key="1">
    <source>
        <dbReference type="SAM" id="MobiDB-lite"/>
    </source>
</evidence>
<accession>X0XPX0</accession>
<sequence>FMLWQKYDPRDWRAGKGYIPPPPKVKQKINLPNPLT</sequence>
<proteinExistence type="predicted"/>
<reference evidence="2" key="1">
    <citation type="journal article" date="2014" name="Front. Microbiol.">
        <title>High frequency of phylogenetically diverse reductive dehalogenase-homologous genes in deep subseafloor sedimentary metagenomes.</title>
        <authorList>
            <person name="Kawai M."/>
            <person name="Futagami T."/>
            <person name="Toyoda A."/>
            <person name="Takaki Y."/>
            <person name="Nishi S."/>
            <person name="Hori S."/>
            <person name="Arai W."/>
            <person name="Tsubouchi T."/>
            <person name="Morono Y."/>
            <person name="Uchiyama I."/>
            <person name="Ito T."/>
            <person name="Fujiyama A."/>
            <person name="Inagaki F."/>
            <person name="Takami H."/>
        </authorList>
    </citation>
    <scope>NUCLEOTIDE SEQUENCE</scope>
    <source>
        <strain evidence="2">Expedition CK06-06</strain>
    </source>
</reference>
<dbReference type="EMBL" id="BARS01044550">
    <property type="protein sequence ID" value="GAG37372.1"/>
    <property type="molecule type" value="Genomic_DNA"/>
</dbReference>